<keyword evidence="1" id="KW-0812">Transmembrane</keyword>
<dbReference type="EMBL" id="MU865446">
    <property type="protein sequence ID" value="KAK4222969.1"/>
    <property type="molecule type" value="Genomic_DNA"/>
</dbReference>
<dbReference type="Proteomes" id="UP001301958">
    <property type="component" value="Unassembled WGS sequence"/>
</dbReference>
<protein>
    <submittedName>
        <fullName evidence="2">Uncharacterized protein</fullName>
    </submittedName>
</protein>
<name>A0AAN7BG59_9PEZI</name>
<keyword evidence="1" id="KW-1133">Transmembrane helix</keyword>
<comment type="caution">
    <text evidence="2">The sequence shown here is derived from an EMBL/GenBank/DDBJ whole genome shotgun (WGS) entry which is preliminary data.</text>
</comment>
<proteinExistence type="predicted"/>
<reference evidence="2" key="2">
    <citation type="submission" date="2023-05" db="EMBL/GenBank/DDBJ databases">
        <authorList>
            <consortium name="Lawrence Berkeley National Laboratory"/>
            <person name="Steindorff A."/>
            <person name="Hensen N."/>
            <person name="Bonometti L."/>
            <person name="Westerberg I."/>
            <person name="Brannstrom I.O."/>
            <person name="Guillou S."/>
            <person name="Cros-Aarteil S."/>
            <person name="Calhoun S."/>
            <person name="Haridas S."/>
            <person name="Kuo A."/>
            <person name="Mondo S."/>
            <person name="Pangilinan J."/>
            <person name="Riley R."/>
            <person name="Labutti K."/>
            <person name="Andreopoulos B."/>
            <person name="Lipzen A."/>
            <person name="Chen C."/>
            <person name="Yanf M."/>
            <person name="Daum C."/>
            <person name="Ng V."/>
            <person name="Clum A."/>
            <person name="Ohm R."/>
            <person name="Martin F."/>
            <person name="Silar P."/>
            <person name="Natvig D."/>
            <person name="Lalanne C."/>
            <person name="Gautier V."/>
            <person name="Ament-Velasquez S.L."/>
            <person name="Kruys A."/>
            <person name="Hutchinson M.I."/>
            <person name="Powell A.J."/>
            <person name="Barry K."/>
            <person name="Miller A.N."/>
            <person name="Grigoriev I.V."/>
            <person name="Debuchy R."/>
            <person name="Gladieux P."/>
            <person name="Thoren M.H."/>
            <person name="Johannesson H."/>
        </authorList>
    </citation>
    <scope>NUCLEOTIDE SEQUENCE</scope>
    <source>
        <strain evidence="2">CBS 990.96</strain>
    </source>
</reference>
<sequence length="283" mass="31202">MGSGVHNCHDRLLHTFPSQPYYRHYSRFKTSIVDPMSGFEVVSAVQALGATAIDRAKLVLEIFHQGGITALTTFLILPTSAKTFKRIRGVLQRHIATQEDTHVLDSRRSVISNMSMIGVAGAILAQVALTSLTLNGIEQAHWTAGAFFISSLVFGLLSVYFSFFVQQELNDLIDEEAMVNWLLRIGGREPDALVWSAAMITAPTGLVILAVISFFSGLGVYLGCVYTANLIPDLGKTGSLGMLIFYLVATTVWTLLYFLRWWGKVYEAKRDNAGQGHEPNTVR</sequence>
<organism evidence="2 3">
    <name type="scientific">Podospora fimiseda</name>
    <dbReference type="NCBI Taxonomy" id="252190"/>
    <lineage>
        <taxon>Eukaryota</taxon>
        <taxon>Fungi</taxon>
        <taxon>Dikarya</taxon>
        <taxon>Ascomycota</taxon>
        <taxon>Pezizomycotina</taxon>
        <taxon>Sordariomycetes</taxon>
        <taxon>Sordariomycetidae</taxon>
        <taxon>Sordariales</taxon>
        <taxon>Podosporaceae</taxon>
        <taxon>Podospora</taxon>
    </lineage>
</organism>
<keyword evidence="1" id="KW-0472">Membrane</keyword>
<evidence type="ECO:0000313" key="3">
    <source>
        <dbReference type="Proteomes" id="UP001301958"/>
    </source>
</evidence>
<evidence type="ECO:0000256" key="1">
    <source>
        <dbReference type="SAM" id="Phobius"/>
    </source>
</evidence>
<feature type="transmembrane region" description="Helical" evidence="1">
    <location>
        <begin position="116"/>
        <end position="134"/>
    </location>
</feature>
<dbReference type="AlphaFoldDB" id="A0AAN7BG59"/>
<accession>A0AAN7BG59</accession>
<feature type="transmembrane region" description="Helical" evidence="1">
    <location>
        <begin position="206"/>
        <end position="228"/>
    </location>
</feature>
<gene>
    <name evidence="2" type="ORF">QBC38DRAFT_488733</name>
</gene>
<reference evidence="2" key="1">
    <citation type="journal article" date="2023" name="Mol. Phylogenet. Evol.">
        <title>Genome-scale phylogeny and comparative genomics of the fungal order Sordariales.</title>
        <authorList>
            <person name="Hensen N."/>
            <person name="Bonometti L."/>
            <person name="Westerberg I."/>
            <person name="Brannstrom I.O."/>
            <person name="Guillou S."/>
            <person name="Cros-Aarteil S."/>
            <person name="Calhoun S."/>
            <person name="Haridas S."/>
            <person name="Kuo A."/>
            <person name="Mondo S."/>
            <person name="Pangilinan J."/>
            <person name="Riley R."/>
            <person name="LaButti K."/>
            <person name="Andreopoulos B."/>
            <person name="Lipzen A."/>
            <person name="Chen C."/>
            <person name="Yan M."/>
            <person name="Daum C."/>
            <person name="Ng V."/>
            <person name="Clum A."/>
            <person name="Steindorff A."/>
            <person name="Ohm R.A."/>
            <person name="Martin F."/>
            <person name="Silar P."/>
            <person name="Natvig D.O."/>
            <person name="Lalanne C."/>
            <person name="Gautier V."/>
            <person name="Ament-Velasquez S.L."/>
            <person name="Kruys A."/>
            <person name="Hutchinson M.I."/>
            <person name="Powell A.J."/>
            <person name="Barry K."/>
            <person name="Miller A.N."/>
            <person name="Grigoriev I.V."/>
            <person name="Debuchy R."/>
            <person name="Gladieux P."/>
            <person name="Hiltunen Thoren M."/>
            <person name="Johannesson H."/>
        </authorList>
    </citation>
    <scope>NUCLEOTIDE SEQUENCE</scope>
    <source>
        <strain evidence="2">CBS 990.96</strain>
    </source>
</reference>
<keyword evidence="3" id="KW-1185">Reference proteome</keyword>
<feature type="transmembrane region" description="Helical" evidence="1">
    <location>
        <begin position="140"/>
        <end position="163"/>
    </location>
</feature>
<evidence type="ECO:0000313" key="2">
    <source>
        <dbReference type="EMBL" id="KAK4222969.1"/>
    </source>
</evidence>
<feature type="transmembrane region" description="Helical" evidence="1">
    <location>
        <begin position="240"/>
        <end position="259"/>
    </location>
</feature>